<dbReference type="GO" id="GO:0003723">
    <property type="term" value="F:RNA binding"/>
    <property type="evidence" value="ECO:0007669"/>
    <property type="project" value="InterPro"/>
</dbReference>
<dbReference type="GO" id="GO:0032543">
    <property type="term" value="P:mitochondrial translation"/>
    <property type="evidence" value="ECO:0007669"/>
    <property type="project" value="TreeGrafter"/>
</dbReference>
<evidence type="ECO:0000256" key="1">
    <source>
        <dbReference type="ARBA" id="ARBA00005636"/>
    </source>
</evidence>
<name>A0A1R4ABU2_BABMR</name>
<organism evidence="7 8">
    <name type="scientific">Babesia microti (strain RI)</name>
    <dbReference type="NCBI Taxonomy" id="1133968"/>
    <lineage>
        <taxon>Eukaryota</taxon>
        <taxon>Sar</taxon>
        <taxon>Alveolata</taxon>
        <taxon>Apicomplexa</taxon>
        <taxon>Aconoidasida</taxon>
        <taxon>Piroplasmida</taxon>
        <taxon>Babesiidae</taxon>
        <taxon>Babesia</taxon>
    </lineage>
</organism>
<dbReference type="FunFam" id="4.10.950.10:FF:000003">
    <property type="entry name" value="50S ribosomal protein L2"/>
    <property type="match status" value="1"/>
</dbReference>
<evidence type="ECO:0000259" key="5">
    <source>
        <dbReference type="SMART" id="SM01382"/>
    </source>
</evidence>
<reference evidence="7 8" key="1">
    <citation type="journal article" date="2012" name="Nucleic Acids Res.">
        <title>Sequencing of the smallest Apicomplexan genome from the human pathogen Babesia microti.</title>
        <authorList>
            <person name="Cornillot E."/>
            <person name="Hadj-Kaddour K."/>
            <person name="Dassouli A."/>
            <person name="Noel B."/>
            <person name="Ranwez V."/>
            <person name="Vacherie B."/>
            <person name="Augagneur Y."/>
            <person name="Bres V."/>
            <person name="Duclos A."/>
            <person name="Randazzo S."/>
            <person name="Carcy B."/>
            <person name="Debierre-Grockiego F."/>
            <person name="Delbecq S."/>
            <person name="Moubri-Menage K."/>
            <person name="Shams-Eldin H."/>
            <person name="Usmani-Brown S."/>
            <person name="Bringaud F."/>
            <person name="Wincker P."/>
            <person name="Vivares C.P."/>
            <person name="Schwarz R.T."/>
            <person name="Schetters T.P."/>
            <person name="Krause P.J."/>
            <person name="Gorenflot A."/>
            <person name="Berry V."/>
            <person name="Barbe V."/>
            <person name="Ben Mamoun C."/>
        </authorList>
    </citation>
    <scope>NUCLEOTIDE SEQUENCE [LARGE SCALE GENOMIC DNA]</scope>
    <source>
        <strain evidence="7 8">RI</strain>
    </source>
</reference>
<protein>
    <submittedName>
        <fullName evidence="7">Ribosomal Proteins L2 C-terminal domain</fullName>
    </submittedName>
</protein>
<feature type="domain" description="Large ribosomal subunit protein uL2 C-terminal" evidence="5">
    <location>
        <begin position="165"/>
        <end position="293"/>
    </location>
</feature>
<evidence type="ECO:0000256" key="4">
    <source>
        <dbReference type="SAM" id="MobiDB-lite"/>
    </source>
</evidence>
<dbReference type="RefSeq" id="XP_021338646.1">
    <property type="nucleotide sequence ID" value="XM_021482086.1"/>
</dbReference>
<reference evidence="7 8" key="2">
    <citation type="journal article" date="2013" name="PLoS ONE">
        <title>Whole genome mapping and re-organization of the nuclear and mitochondrial genomes of Babesia microti isolates.</title>
        <authorList>
            <person name="Cornillot E."/>
            <person name="Dassouli A."/>
            <person name="Garg A."/>
            <person name="Pachikara N."/>
            <person name="Randazzo S."/>
            <person name="Depoix D."/>
            <person name="Carcy B."/>
            <person name="Delbecq S."/>
            <person name="Frutos R."/>
            <person name="Silva J.C."/>
            <person name="Sutton R."/>
            <person name="Krause P.J."/>
            <person name="Mamoun C.B."/>
        </authorList>
    </citation>
    <scope>NUCLEOTIDE SEQUENCE [LARGE SCALE GENOMIC DNA]</scope>
    <source>
        <strain evidence="7 8">RI</strain>
    </source>
</reference>
<dbReference type="VEuPathDB" id="PiroplasmaDB:BMR1_03g02695"/>
<dbReference type="GO" id="GO:0005762">
    <property type="term" value="C:mitochondrial large ribosomal subunit"/>
    <property type="evidence" value="ECO:0007669"/>
    <property type="project" value="TreeGrafter"/>
</dbReference>
<dbReference type="InterPro" id="IPR014722">
    <property type="entry name" value="Rib_uL2_dom2"/>
</dbReference>
<dbReference type="PANTHER" id="PTHR13691">
    <property type="entry name" value="RIBOSOMAL PROTEIN L2"/>
    <property type="match status" value="1"/>
</dbReference>
<evidence type="ECO:0000313" key="7">
    <source>
        <dbReference type="EMBL" id="SJK86491.1"/>
    </source>
</evidence>
<keyword evidence="3" id="KW-0687">Ribonucleoprotein</keyword>
<dbReference type="OrthoDB" id="1298661at2759"/>
<evidence type="ECO:0000256" key="2">
    <source>
        <dbReference type="ARBA" id="ARBA00022980"/>
    </source>
</evidence>
<dbReference type="Gene3D" id="2.30.30.30">
    <property type="match status" value="1"/>
</dbReference>
<dbReference type="Gene3D" id="4.10.950.10">
    <property type="entry name" value="Ribosomal protein L2, domain 3"/>
    <property type="match status" value="1"/>
</dbReference>
<dbReference type="FunFam" id="2.30.30.30:FF:000001">
    <property type="entry name" value="50S ribosomal protein L2"/>
    <property type="match status" value="1"/>
</dbReference>
<evidence type="ECO:0000313" key="8">
    <source>
        <dbReference type="Proteomes" id="UP000002899"/>
    </source>
</evidence>
<dbReference type="InterPro" id="IPR022669">
    <property type="entry name" value="Ribosomal_uL2_C"/>
</dbReference>
<dbReference type="InterPro" id="IPR005880">
    <property type="entry name" value="Ribosomal_uL2_bac/org-type"/>
</dbReference>
<feature type="domain" description="Large ribosomal subunit protein uL2 RNA-binding" evidence="6">
    <location>
        <begin position="83"/>
        <end position="159"/>
    </location>
</feature>
<dbReference type="SUPFAM" id="SSF50249">
    <property type="entry name" value="Nucleic acid-binding proteins"/>
    <property type="match status" value="1"/>
</dbReference>
<evidence type="ECO:0000256" key="3">
    <source>
        <dbReference type="ARBA" id="ARBA00023274"/>
    </source>
</evidence>
<dbReference type="SMART" id="SM01382">
    <property type="entry name" value="Ribosomal_L2_C"/>
    <property type="match status" value="1"/>
</dbReference>
<dbReference type="InterPro" id="IPR014726">
    <property type="entry name" value="Ribosomal_uL2_dom3"/>
</dbReference>
<dbReference type="KEGG" id="bmic:BMR1_03g02695"/>
<dbReference type="InterPro" id="IPR008991">
    <property type="entry name" value="Translation_prot_SH3-like_sf"/>
</dbReference>
<reference evidence="7 8" key="3">
    <citation type="journal article" date="2016" name="Sci. Rep.">
        <title>Genome-wide diversity and gene expression profiling of Babesia microti isolates identify polymorphic genes that mediate host-pathogen interactions.</title>
        <authorList>
            <person name="Silva J.C."/>
            <person name="Cornillot E."/>
            <person name="McCracken C."/>
            <person name="Usmani-Brown S."/>
            <person name="Dwivedi A."/>
            <person name="Ifeonu O.O."/>
            <person name="Crabtree J."/>
            <person name="Gotia H.T."/>
            <person name="Virji A.Z."/>
            <person name="Reynes C."/>
            <person name="Colinge J."/>
            <person name="Kumar V."/>
            <person name="Lawres L."/>
            <person name="Pazzi J.E."/>
            <person name="Pablo J.V."/>
            <person name="Hung C."/>
            <person name="Brancato J."/>
            <person name="Kumari P."/>
            <person name="Orvis J."/>
            <person name="Tretina K."/>
            <person name="Chibucos M."/>
            <person name="Ott S."/>
            <person name="Sadzewicz L."/>
            <person name="Sengamalay N."/>
            <person name="Shetty A.C."/>
            <person name="Su Q."/>
            <person name="Tallon L."/>
            <person name="Fraser C.M."/>
            <person name="Frutos R."/>
            <person name="Molina D.M."/>
            <person name="Krause P.J."/>
            <person name="Ben Mamoun C."/>
        </authorList>
    </citation>
    <scope>NUCLEOTIDE SEQUENCE [LARGE SCALE GENOMIC DNA]</scope>
    <source>
        <strain evidence="7 8">RI</strain>
    </source>
</reference>
<sequence>MSNGLVMCKRYFSQAYCNLKRVIPPLIDFETGFPKTNIAPPKVIDAFTIDKQKMLLKSYGLRESTFKGRVISQLSVKRVKFAGRNIYGRLAKRHRGGGVAQRVRLLDFKRQRKDIYCTVLRVEYDPTRSAHSALVQYDDGVLSYILSPAGIRPGMRLLSSLHAEIKPGNSLPLHKIPAGSIVHNLEIRPGAGGQIARAAGTFATIISKDDQFATLKLSSTEIRKFPLECWATIGQVSNVLHGQRIIGKAGRNRWLGWRPEVRGVAANPNTHPHGGGSGKRHTKRPKCSIWGICRDGYKTRCKAKPLGFIVQRKLCGRLQKKYGLH</sequence>
<gene>
    <name evidence="7" type="ORF">BMR1_03g02695</name>
</gene>
<accession>A0A1R4ABU2</accession>
<dbReference type="GO" id="GO:0016740">
    <property type="term" value="F:transferase activity"/>
    <property type="evidence" value="ECO:0007669"/>
    <property type="project" value="InterPro"/>
</dbReference>
<dbReference type="GO" id="GO:0003735">
    <property type="term" value="F:structural constituent of ribosome"/>
    <property type="evidence" value="ECO:0007669"/>
    <property type="project" value="InterPro"/>
</dbReference>
<dbReference type="PANTHER" id="PTHR13691:SF5">
    <property type="entry name" value="LARGE RIBOSOMAL SUBUNIT PROTEIN UL2M"/>
    <property type="match status" value="1"/>
</dbReference>
<evidence type="ECO:0000259" key="6">
    <source>
        <dbReference type="SMART" id="SM01383"/>
    </source>
</evidence>
<feature type="region of interest" description="Disordered" evidence="4">
    <location>
        <begin position="265"/>
        <end position="284"/>
    </location>
</feature>
<comment type="similarity">
    <text evidence="1">Belongs to the universal ribosomal protein uL2 family.</text>
</comment>
<dbReference type="NCBIfam" id="TIGR01171">
    <property type="entry name" value="rplB_bact"/>
    <property type="match status" value="1"/>
</dbReference>
<dbReference type="Pfam" id="PF00181">
    <property type="entry name" value="Ribosomal_L2_N"/>
    <property type="match status" value="1"/>
</dbReference>
<dbReference type="GeneID" id="24425181"/>
<dbReference type="SUPFAM" id="SSF50104">
    <property type="entry name" value="Translation proteins SH3-like domain"/>
    <property type="match status" value="1"/>
</dbReference>
<dbReference type="Gene3D" id="2.40.50.140">
    <property type="entry name" value="Nucleic acid-binding proteins"/>
    <property type="match status" value="1"/>
</dbReference>
<keyword evidence="2 7" id="KW-0689">Ribosomal protein</keyword>
<dbReference type="EMBL" id="LN871598">
    <property type="protein sequence ID" value="SJK86491.1"/>
    <property type="molecule type" value="Genomic_DNA"/>
</dbReference>
<dbReference type="AlphaFoldDB" id="A0A1R4ABU2"/>
<dbReference type="SMART" id="SM01383">
    <property type="entry name" value="Ribosomal_L2"/>
    <property type="match status" value="1"/>
</dbReference>
<dbReference type="Proteomes" id="UP000002899">
    <property type="component" value="Chromosome III"/>
</dbReference>
<dbReference type="Pfam" id="PF03947">
    <property type="entry name" value="Ribosomal_L2_C"/>
    <property type="match status" value="1"/>
</dbReference>
<dbReference type="InterPro" id="IPR012340">
    <property type="entry name" value="NA-bd_OB-fold"/>
</dbReference>
<dbReference type="InterPro" id="IPR022666">
    <property type="entry name" value="Ribosomal_uL2_RNA-bd_dom"/>
</dbReference>
<keyword evidence="8" id="KW-1185">Reference proteome</keyword>
<dbReference type="InterPro" id="IPR002171">
    <property type="entry name" value="Ribosomal_uL2"/>
</dbReference>
<proteinExistence type="inferred from homology"/>